<dbReference type="InterPro" id="IPR056937">
    <property type="entry name" value="YqbQ/XkdQ"/>
</dbReference>
<comment type="caution">
    <text evidence="2">The sequence shown here is derived from an EMBL/GenBank/DDBJ whole genome shotgun (WGS) entry which is preliminary data.</text>
</comment>
<dbReference type="Proteomes" id="UP001182042">
    <property type="component" value="Unassembled WGS sequence"/>
</dbReference>
<dbReference type="AlphaFoldDB" id="A0AAE3WRU7"/>
<evidence type="ECO:0000313" key="2">
    <source>
        <dbReference type="EMBL" id="MDR4252436.1"/>
    </source>
</evidence>
<evidence type="ECO:0000313" key="3">
    <source>
        <dbReference type="Proteomes" id="UP001182042"/>
    </source>
</evidence>
<feature type="non-terminal residue" evidence="2">
    <location>
        <position position="1"/>
    </location>
</feature>
<dbReference type="Pfam" id="PF24032">
    <property type="entry name" value="YQBQ"/>
    <property type="match status" value="1"/>
</dbReference>
<feature type="domain" description="YqbQ/XkdQ" evidence="1">
    <location>
        <begin position="1"/>
        <end position="33"/>
    </location>
</feature>
<accession>A0AAE3WRU7</accession>
<gene>
    <name evidence="2" type="ORF">FO508_19295</name>
</gene>
<dbReference type="EMBL" id="VKQA01000115">
    <property type="protein sequence ID" value="MDR4252436.1"/>
    <property type="molecule type" value="Genomic_DNA"/>
</dbReference>
<evidence type="ECO:0000259" key="1">
    <source>
        <dbReference type="Pfam" id="PF24032"/>
    </source>
</evidence>
<protein>
    <submittedName>
        <fullName evidence="2">Phage portal protein</fullName>
    </submittedName>
</protein>
<name>A0AAE3WRU7_BACPU</name>
<proteinExistence type="predicted"/>
<organism evidence="2 3">
    <name type="scientific">Bacillus pumilus</name>
    <name type="common">Bacillus mesentericus</name>
    <dbReference type="NCBI Taxonomy" id="1408"/>
    <lineage>
        <taxon>Bacteria</taxon>
        <taxon>Bacillati</taxon>
        <taxon>Bacillota</taxon>
        <taxon>Bacilli</taxon>
        <taxon>Bacillales</taxon>
        <taxon>Bacillaceae</taxon>
        <taxon>Bacillus</taxon>
    </lineage>
</organism>
<reference evidence="2" key="1">
    <citation type="submission" date="2019-07" db="EMBL/GenBank/DDBJ databases">
        <title>Phylogenomic Reclassification of ATCC Bacillus Strains and Various Taxa within the Genus Bacillus.</title>
        <authorList>
            <person name="Riojas M.A."/>
            <person name="Frank A.M."/>
            <person name="Fenn S.L."/>
            <person name="King S."/>
            <person name="Brower S."/>
            <person name="Hazbon M.H."/>
        </authorList>
    </citation>
    <scope>NUCLEOTIDE SEQUENCE</scope>
    <source>
        <strain evidence="2">ATCC 27142</strain>
    </source>
</reference>
<sequence length="45" mass="5068">YISIPEVGVKKTYWIDTDKHEFKGSTHTMTIDVIEKNSIPDGVSS</sequence>